<gene>
    <name evidence="5" type="ORF">DILT_LOCUS8434</name>
</gene>
<evidence type="ECO:0000256" key="2">
    <source>
        <dbReference type="SAM" id="MobiDB-lite"/>
    </source>
</evidence>
<feature type="compositionally biased region" description="Basic and acidic residues" evidence="2">
    <location>
        <begin position="129"/>
        <end position="145"/>
    </location>
</feature>
<dbReference type="PANTHER" id="PTHR46003:SF1">
    <property type="entry name" value="HOST CELL FACTOR"/>
    <property type="match status" value="1"/>
</dbReference>
<name>A0A3P7LNT1_DIBLA</name>
<feature type="region of interest" description="Disordered" evidence="2">
    <location>
        <begin position="525"/>
        <end position="566"/>
    </location>
</feature>
<sequence length="566" mass="58849">MLLLFTPKFLHLLTAVNCKELPHLPTGTSPKVIKAFPANVFQKSTPGRPIFITSGTPARPLTPVVEQTGSTRFQGVVSGPRQQQVVIVGSTAQISPQVTQGTAGQEGCNQTVPRLPQFDGAADEEDQQEEKKAEEASDGGHHDVTDAQANGSSSDAFAPEEAAVGALVEGMAAEAAAQLLMEAVEDSAISQPNANDPEASAVEESTSHPLVAASADDQPEDSSCGAAKPINDPLETLASVAARRGEDFEDEIQEAATSAAERKQPVTSTSVPPQQPQVHPRTIGVTVGNLTMQPSPQTQLNNATNNPILVPSLNAVGQGSQLIQPSTAPQPTTNVVLANRSDSAWHDVGIIKATNFTVTAYSAYTNDVGVSVEAIEALQGPNGIGPTGIATQGPKIPLSPGTAYKFRVAGLNACGRGPWSEISAFKTCLPGFPGAPSAIKITKSENGAQLTWEPPQNTSGRIIEYSVYLAVKAQPGISSAVLAKAHLDVSSKPAVIFRIAACNEKGYGPATQVRWLQEAHSVAGGNAVSPSASIKKTSPGGAMPPSEPVEGSFSSPVKRYKADEHP</sequence>
<keyword evidence="6" id="KW-1185">Reference proteome</keyword>
<dbReference type="Gene3D" id="2.60.40.10">
    <property type="entry name" value="Immunoglobulins"/>
    <property type="match status" value="2"/>
</dbReference>
<organism evidence="5 6">
    <name type="scientific">Dibothriocephalus latus</name>
    <name type="common">Fish tapeworm</name>
    <name type="synonym">Diphyllobothrium latum</name>
    <dbReference type="NCBI Taxonomy" id="60516"/>
    <lineage>
        <taxon>Eukaryota</taxon>
        <taxon>Metazoa</taxon>
        <taxon>Spiralia</taxon>
        <taxon>Lophotrochozoa</taxon>
        <taxon>Platyhelminthes</taxon>
        <taxon>Cestoda</taxon>
        <taxon>Eucestoda</taxon>
        <taxon>Diphyllobothriidea</taxon>
        <taxon>Diphyllobothriidae</taxon>
        <taxon>Dibothriocephalus</taxon>
    </lineage>
</organism>
<evidence type="ECO:0000256" key="3">
    <source>
        <dbReference type="SAM" id="SignalP"/>
    </source>
</evidence>
<feature type="domain" description="Fibronectin type-III" evidence="4">
    <location>
        <begin position="432"/>
        <end position="522"/>
    </location>
</feature>
<dbReference type="PANTHER" id="PTHR46003">
    <property type="entry name" value="HOST CELL FACTOR"/>
    <property type="match status" value="1"/>
</dbReference>
<dbReference type="InterPro" id="IPR043536">
    <property type="entry name" value="HCF1/2"/>
</dbReference>
<feature type="chain" id="PRO_5018106035" description="Fibronectin type-III domain-containing protein" evidence="3">
    <location>
        <begin position="19"/>
        <end position="566"/>
    </location>
</feature>
<dbReference type="Proteomes" id="UP000281553">
    <property type="component" value="Unassembled WGS sequence"/>
</dbReference>
<accession>A0A3P7LNT1</accession>
<dbReference type="InterPro" id="IPR003961">
    <property type="entry name" value="FN3_dom"/>
</dbReference>
<dbReference type="InterPro" id="IPR013783">
    <property type="entry name" value="Ig-like_fold"/>
</dbReference>
<dbReference type="GO" id="GO:0003713">
    <property type="term" value="F:transcription coactivator activity"/>
    <property type="evidence" value="ECO:0007669"/>
    <property type="project" value="TreeGrafter"/>
</dbReference>
<dbReference type="GO" id="GO:0035097">
    <property type="term" value="C:histone methyltransferase complex"/>
    <property type="evidence" value="ECO:0007669"/>
    <property type="project" value="TreeGrafter"/>
</dbReference>
<protein>
    <recommendedName>
        <fullName evidence="4">Fibronectin type-III domain-containing protein</fullName>
    </recommendedName>
</protein>
<dbReference type="GO" id="GO:0006338">
    <property type="term" value="P:chromatin remodeling"/>
    <property type="evidence" value="ECO:0007669"/>
    <property type="project" value="TreeGrafter"/>
</dbReference>
<feature type="domain" description="Fibronectin type-III" evidence="4">
    <location>
        <begin position="328"/>
        <end position="430"/>
    </location>
</feature>
<dbReference type="SUPFAM" id="SSF49265">
    <property type="entry name" value="Fibronectin type III"/>
    <property type="match status" value="1"/>
</dbReference>
<reference evidence="5 6" key="1">
    <citation type="submission" date="2018-11" db="EMBL/GenBank/DDBJ databases">
        <authorList>
            <consortium name="Pathogen Informatics"/>
        </authorList>
    </citation>
    <scope>NUCLEOTIDE SEQUENCE [LARGE SCALE GENOMIC DNA]</scope>
</reference>
<feature type="region of interest" description="Disordered" evidence="2">
    <location>
        <begin position="97"/>
        <end position="155"/>
    </location>
</feature>
<dbReference type="SMART" id="SM00060">
    <property type="entry name" value="FN3"/>
    <property type="match status" value="2"/>
</dbReference>
<dbReference type="CDD" id="cd00063">
    <property type="entry name" value="FN3"/>
    <property type="match status" value="2"/>
</dbReference>
<feature type="compositionally biased region" description="Polar residues" evidence="2">
    <location>
        <begin position="97"/>
        <end position="112"/>
    </location>
</feature>
<dbReference type="OrthoDB" id="10001928at2759"/>
<feature type="region of interest" description="Disordered" evidence="2">
    <location>
        <begin position="252"/>
        <end position="279"/>
    </location>
</feature>
<evidence type="ECO:0000313" key="6">
    <source>
        <dbReference type="Proteomes" id="UP000281553"/>
    </source>
</evidence>
<dbReference type="AlphaFoldDB" id="A0A3P7LNT1"/>
<evidence type="ECO:0000259" key="4">
    <source>
        <dbReference type="PROSITE" id="PS50853"/>
    </source>
</evidence>
<dbReference type="PROSITE" id="PS50853">
    <property type="entry name" value="FN3"/>
    <property type="match status" value="2"/>
</dbReference>
<proteinExistence type="predicted"/>
<evidence type="ECO:0000256" key="1">
    <source>
        <dbReference type="ARBA" id="ARBA00022441"/>
    </source>
</evidence>
<keyword evidence="3" id="KW-0732">Signal</keyword>
<keyword evidence="1" id="KW-0880">Kelch repeat</keyword>
<feature type="signal peptide" evidence="3">
    <location>
        <begin position="1"/>
        <end position="18"/>
    </location>
</feature>
<dbReference type="InterPro" id="IPR036116">
    <property type="entry name" value="FN3_sf"/>
</dbReference>
<dbReference type="EMBL" id="UYRU01054284">
    <property type="protein sequence ID" value="VDN12603.1"/>
    <property type="molecule type" value="Genomic_DNA"/>
</dbReference>
<evidence type="ECO:0000313" key="5">
    <source>
        <dbReference type="EMBL" id="VDN12603.1"/>
    </source>
</evidence>